<dbReference type="InterPro" id="IPR036908">
    <property type="entry name" value="RlpA-like_sf"/>
</dbReference>
<evidence type="ECO:0000256" key="2">
    <source>
        <dbReference type="SAM" id="SignalP"/>
    </source>
</evidence>
<dbReference type="SUPFAM" id="SSF50685">
    <property type="entry name" value="Barwin-like endoglucanases"/>
    <property type="match status" value="1"/>
</dbReference>
<dbReference type="CDD" id="cd22191">
    <property type="entry name" value="DPBB_RlpA_EXP_N-like"/>
    <property type="match status" value="1"/>
</dbReference>
<proteinExistence type="predicted"/>
<accession>A0A397J778</accession>
<comment type="caution">
    <text evidence="3">The sequence shown here is derived from an EMBL/GenBank/DDBJ whole genome shotgun (WGS) entry which is preliminary data.</text>
</comment>
<dbReference type="PANTHER" id="PTHR31836">
    <property type="match status" value="1"/>
</dbReference>
<sequence length="167" mass="17835">MISFQKSAVLFFALALAVIFMLETASAGVIYRTIVKREGNLDFPAQKINGVWKGTVGGETTFYDIGLGACGTYNTNSEFVCAMPFEMFDPSPNGNPNLNPNCGKEVIVSRKVGGVVKSVRVICVDRCAGCKFGDIDLSPAAFNIIATPAEGRVLTNVTYTGEPPRAP</sequence>
<dbReference type="Gene3D" id="2.40.40.10">
    <property type="entry name" value="RlpA-like domain"/>
    <property type="match status" value="1"/>
</dbReference>
<evidence type="ECO:0008006" key="5">
    <source>
        <dbReference type="Google" id="ProtNLM"/>
    </source>
</evidence>
<dbReference type="OrthoDB" id="623670at2759"/>
<dbReference type="Proteomes" id="UP000266861">
    <property type="component" value="Unassembled WGS sequence"/>
</dbReference>
<keyword evidence="4" id="KW-1185">Reference proteome</keyword>
<keyword evidence="1 2" id="KW-0732">Signal</keyword>
<dbReference type="InterPro" id="IPR051477">
    <property type="entry name" value="Expansin_CellWall"/>
</dbReference>
<dbReference type="EMBL" id="PQFF01000096">
    <property type="protein sequence ID" value="RHZ82892.1"/>
    <property type="molecule type" value="Genomic_DNA"/>
</dbReference>
<evidence type="ECO:0000256" key="1">
    <source>
        <dbReference type="ARBA" id="ARBA00022729"/>
    </source>
</evidence>
<organism evidence="3 4">
    <name type="scientific">Diversispora epigaea</name>
    <dbReference type="NCBI Taxonomy" id="1348612"/>
    <lineage>
        <taxon>Eukaryota</taxon>
        <taxon>Fungi</taxon>
        <taxon>Fungi incertae sedis</taxon>
        <taxon>Mucoromycota</taxon>
        <taxon>Glomeromycotina</taxon>
        <taxon>Glomeromycetes</taxon>
        <taxon>Diversisporales</taxon>
        <taxon>Diversisporaceae</taxon>
        <taxon>Diversispora</taxon>
    </lineage>
</organism>
<gene>
    <name evidence="3" type="ORF">Glove_103g75</name>
</gene>
<dbReference type="AlphaFoldDB" id="A0A397J778"/>
<dbReference type="STRING" id="1348612.A0A397J778"/>
<name>A0A397J778_9GLOM</name>
<protein>
    <recommendedName>
        <fullName evidence="5">RlpA-like protein double-psi beta-barrel domain-containing protein</fullName>
    </recommendedName>
</protein>
<reference evidence="3 4" key="1">
    <citation type="submission" date="2018-08" db="EMBL/GenBank/DDBJ databases">
        <title>Genome and evolution of the arbuscular mycorrhizal fungus Diversispora epigaea (formerly Glomus versiforme) and its bacterial endosymbionts.</title>
        <authorList>
            <person name="Sun X."/>
            <person name="Fei Z."/>
            <person name="Harrison M."/>
        </authorList>
    </citation>
    <scope>NUCLEOTIDE SEQUENCE [LARGE SCALE GENOMIC DNA]</scope>
    <source>
        <strain evidence="3 4">IT104</strain>
    </source>
</reference>
<evidence type="ECO:0000313" key="4">
    <source>
        <dbReference type="Proteomes" id="UP000266861"/>
    </source>
</evidence>
<evidence type="ECO:0000313" key="3">
    <source>
        <dbReference type="EMBL" id="RHZ82892.1"/>
    </source>
</evidence>
<feature type="chain" id="PRO_5017406433" description="RlpA-like protein double-psi beta-barrel domain-containing protein" evidence="2">
    <location>
        <begin position="28"/>
        <end position="167"/>
    </location>
</feature>
<feature type="signal peptide" evidence="2">
    <location>
        <begin position="1"/>
        <end position="27"/>
    </location>
</feature>
<dbReference type="PANTHER" id="PTHR31836:SF28">
    <property type="entry name" value="SRCR DOMAIN-CONTAINING PROTEIN-RELATED"/>
    <property type="match status" value="1"/>
</dbReference>